<keyword evidence="5" id="KW-1185">Reference proteome</keyword>
<dbReference type="InterPro" id="IPR051122">
    <property type="entry name" value="SDR_DHRS6-like"/>
</dbReference>
<gene>
    <name evidence="4" type="ORF">ACFSCW_05040</name>
</gene>
<dbReference type="Proteomes" id="UP001597115">
    <property type="component" value="Unassembled WGS sequence"/>
</dbReference>
<comment type="similarity">
    <text evidence="1">Belongs to the short-chain dehydrogenases/reductases (SDR) family.</text>
</comment>
<dbReference type="InterPro" id="IPR036291">
    <property type="entry name" value="NAD(P)-bd_dom_sf"/>
</dbReference>
<reference evidence="5" key="1">
    <citation type="journal article" date="2019" name="Int. J. Syst. Evol. Microbiol.">
        <title>The Global Catalogue of Microorganisms (GCM) 10K type strain sequencing project: providing services to taxonomists for standard genome sequencing and annotation.</title>
        <authorList>
            <consortium name="The Broad Institute Genomics Platform"/>
            <consortium name="The Broad Institute Genome Sequencing Center for Infectious Disease"/>
            <person name="Wu L."/>
            <person name="Ma J."/>
        </authorList>
    </citation>
    <scope>NUCLEOTIDE SEQUENCE [LARGE SCALE GENOMIC DNA]</scope>
    <source>
        <strain evidence="5">CGMCC 1.16275</strain>
    </source>
</reference>
<dbReference type="Gene3D" id="3.40.50.720">
    <property type="entry name" value="NAD(P)-binding Rossmann-like Domain"/>
    <property type="match status" value="1"/>
</dbReference>
<dbReference type="PRINTS" id="PR00081">
    <property type="entry name" value="GDHRDH"/>
</dbReference>
<accession>A0ABW4I229</accession>
<dbReference type="EMBL" id="JBHUDY010000001">
    <property type="protein sequence ID" value="MFD1611164.1"/>
    <property type="molecule type" value="Genomic_DNA"/>
</dbReference>
<sequence length="247" mass="25717">MSNRLAGKICLVTGAAQGIGLAISETYLREGATVIATDLQQDKLDVAFAGEGSVRTARMDVTDADEVAQVAAAHPDVEVLVNCAGWVANGTILDGSLADLERSFSINVMSMANTIRAFLPGMRQRQRGSIVNIASVVSSVMPAPNRFAYGTSKAAVIGLTLSVARDFVTEGIRCNAISPGTVDSPSLAERLRAQGDEAAARAAFVSRQPMGRIGTTQEIAEVAVLLASDEALFMTGSNIVVDGGMSL</sequence>
<dbReference type="SUPFAM" id="SSF51735">
    <property type="entry name" value="NAD(P)-binding Rossmann-fold domains"/>
    <property type="match status" value="1"/>
</dbReference>
<evidence type="ECO:0000256" key="2">
    <source>
        <dbReference type="ARBA" id="ARBA00023002"/>
    </source>
</evidence>
<dbReference type="RefSeq" id="WP_380887523.1">
    <property type="nucleotide sequence ID" value="NZ_JBHUDY010000001.1"/>
</dbReference>
<evidence type="ECO:0000256" key="1">
    <source>
        <dbReference type="ARBA" id="ARBA00006484"/>
    </source>
</evidence>
<dbReference type="InterPro" id="IPR020904">
    <property type="entry name" value="Sc_DH/Rdtase_CS"/>
</dbReference>
<organism evidence="4 5">
    <name type="scientific">Sphingomonas tabacisoli</name>
    <dbReference type="NCBI Taxonomy" id="2249466"/>
    <lineage>
        <taxon>Bacteria</taxon>
        <taxon>Pseudomonadati</taxon>
        <taxon>Pseudomonadota</taxon>
        <taxon>Alphaproteobacteria</taxon>
        <taxon>Sphingomonadales</taxon>
        <taxon>Sphingomonadaceae</taxon>
        <taxon>Sphingomonas</taxon>
    </lineage>
</organism>
<keyword evidence="3" id="KW-0520">NAD</keyword>
<dbReference type="PRINTS" id="PR00080">
    <property type="entry name" value="SDRFAMILY"/>
</dbReference>
<evidence type="ECO:0000256" key="3">
    <source>
        <dbReference type="ARBA" id="ARBA00023027"/>
    </source>
</evidence>
<dbReference type="PANTHER" id="PTHR43477:SF4">
    <property type="entry name" value="DEHYDROGENASE_REDUCTASE SDR FAMILY MEMBER 6"/>
    <property type="match status" value="1"/>
</dbReference>
<keyword evidence="2" id="KW-0560">Oxidoreductase</keyword>
<protein>
    <submittedName>
        <fullName evidence="4">SDR family oxidoreductase</fullName>
    </submittedName>
</protein>
<name>A0ABW4I229_9SPHN</name>
<dbReference type="PROSITE" id="PS00061">
    <property type="entry name" value="ADH_SHORT"/>
    <property type="match status" value="1"/>
</dbReference>
<dbReference type="PANTHER" id="PTHR43477">
    <property type="entry name" value="DIHYDROANTICAPSIN 7-DEHYDROGENASE"/>
    <property type="match status" value="1"/>
</dbReference>
<proteinExistence type="inferred from homology"/>
<evidence type="ECO:0000313" key="5">
    <source>
        <dbReference type="Proteomes" id="UP001597115"/>
    </source>
</evidence>
<comment type="caution">
    <text evidence="4">The sequence shown here is derived from an EMBL/GenBank/DDBJ whole genome shotgun (WGS) entry which is preliminary data.</text>
</comment>
<dbReference type="InterPro" id="IPR002347">
    <property type="entry name" value="SDR_fam"/>
</dbReference>
<evidence type="ECO:0000313" key="4">
    <source>
        <dbReference type="EMBL" id="MFD1611164.1"/>
    </source>
</evidence>
<dbReference type="Pfam" id="PF13561">
    <property type="entry name" value="adh_short_C2"/>
    <property type="match status" value="1"/>
</dbReference>